<dbReference type="AlphaFoldDB" id="X1D3F8"/>
<reference evidence="1" key="1">
    <citation type="journal article" date="2014" name="Front. Microbiol.">
        <title>High frequency of phylogenetically diverse reductive dehalogenase-homologous genes in deep subseafloor sedimentary metagenomes.</title>
        <authorList>
            <person name="Kawai M."/>
            <person name="Futagami T."/>
            <person name="Toyoda A."/>
            <person name="Takaki Y."/>
            <person name="Nishi S."/>
            <person name="Hori S."/>
            <person name="Arai W."/>
            <person name="Tsubouchi T."/>
            <person name="Morono Y."/>
            <person name="Uchiyama I."/>
            <person name="Ito T."/>
            <person name="Fujiyama A."/>
            <person name="Inagaki F."/>
            <person name="Takami H."/>
        </authorList>
    </citation>
    <scope>NUCLEOTIDE SEQUENCE</scope>
    <source>
        <strain evidence="1">Expedition CK06-06</strain>
    </source>
</reference>
<comment type="caution">
    <text evidence="1">The sequence shown here is derived from an EMBL/GenBank/DDBJ whole genome shotgun (WGS) entry which is preliminary data.</text>
</comment>
<evidence type="ECO:0000313" key="1">
    <source>
        <dbReference type="EMBL" id="GAG99647.1"/>
    </source>
</evidence>
<name>X1D3F8_9ZZZZ</name>
<gene>
    <name evidence="1" type="ORF">S01H4_51461</name>
</gene>
<dbReference type="EMBL" id="BART01029306">
    <property type="protein sequence ID" value="GAG99647.1"/>
    <property type="molecule type" value="Genomic_DNA"/>
</dbReference>
<proteinExistence type="predicted"/>
<sequence length="110" mass="12925">MDGGYPLWSQSARKYNVSFLQRDVFDPETVKVVSNFIEDHRAMIFCDDGNKKREVALYAEILKKGDLLLAHDYNAEFTLQDIPERTLSILEPYRQEDFPIGWQILSRIRK</sequence>
<accession>X1D3F8</accession>
<dbReference type="Gene3D" id="3.40.50.150">
    <property type="entry name" value="Vaccinia Virus protein VP39"/>
    <property type="match status" value="1"/>
</dbReference>
<organism evidence="1">
    <name type="scientific">marine sediment metagenome</name>
    <dbReference type="NCBI Taxonomy" id="412755"/>
    <lineage>
        <taxon>unclassified sequences</taxon>
        <taxon>metagenomes</taxon>
        <taxon>ecological metagenomes</taxon>
    </lineage>
</organism>
<protein>
    <submittedName>
        <fullName evidence="1">Uncharacterized protein</fullName>
    </submittedName>
</protein>
<dbReference type="InterPro" id="IPR029063">
    <property type="entry name" value="SAM-dependent_MTases_sf"/>
</dbReference>